<dbReference type="PROSITE" id="PS50850">
    <property type="entry name" value="MFS"/>
    <property type="match status" value="1"/>
</dbReference>
<reference evidence="10" key="1">
    <citation type="journal article" date="2019" name="Int. J. Syst. Evol. Microbiol.">
        <title>The Global Catalogue of Microorganisms (GCM) 10K type strain sequencing project: providing services to taxonomists for standard genome sequencing and annotation.</title>
        <authorList>
            <consortium name="The Broad Institute Genomics Platform"/>
            <consortium name="The Broad Institute Genome Sequencing Center for Infectious Disease"/>
            <person name="Wu L."/>
            <person name="Ma J."/>
        </authorList>
    </citation>
    <scope>NUCLEOTIDE SEQUENCE [LARGE SCALE GENOMIC DNA]</scope>
    <source>
        <strain evidence="10">KACC 12649</strain>
    </source>
</reference>
<dbReference type="PANTHER" id="PTHR23517">
    <property type="entry name" value="RESISTANCE PROTEIN MDTM, PUTATIVE-RELATED-RELATED"/>
    <property type="match status" value="1"/>
</dbReference>
<feature type="transmembrane region" description="Helical" evidence="7">
    <location>
        <begin position="153"/>
        <end position="171"/>
    </location>
</feature>
<dbReference type="Gene3D" id="1.20.1250.20">
    <property type="entry name" value="MFS general substrate transporter like domains"/>
    <property type="match status" value="1"/>
</dbReference>
<feature type="transmembrane region" description="Helical" evidence="7">
    <location>
        <begin position="68"/>
        <end position="85"/>
    </location>
</feature>
<dbReference type="PRINTS" id="PR01035">
    <property type="entry name" value="TCRTETA"/>
</dbReference>
<dbReference type="InterPro" id="IPR020846">
    <property type="entry name" value="MFS_dom"/>
</dbReference>
<evidence type="ECO:0000256" key="2">
    <source>
        <dbReference type="ARBA" id="ARBA00022448"/>
    </source>
</evidence>
<dbReference type="EMBL" id="JBHSMU010000004">
    <property type="protein sequence ID" value="MFC5458741.1"/>
    <property type="molecule type" value="Genomic_DNA"/>
</dbReference>
<evidence type="ECO:0000256" key="1">
    <source>
        <dbReference type="ARBA" id="ARBA00004651"/>
    </source>
</evidence>
<evidence type="ECO:0000313" key="10">
    <source>
        <dbReference type="Proteomes" id="UP001596050"/>
    </source>
</evidence>
<feature type="transmembrane region" description="Helical" evidence="7">
    <location>
        <begin position="91"/>
        <end position="113"/>
    </location>
</feature>
<evidence type="ECO:0000256" key="6">
    <source>
        <dbReference type="ARBA" id="ARBA00023136"/>
    </source>
</evidence>
<feature type="transmembrane region" description="Helical" evidence="7">
    <location>
        <begin position="263"/>
        <end position="282"/>
    </location>
</feature>
<dbReference type="InterPro" id="IPR050171">
    <property type="entry name" value="MFS_Transporters"/>
</dbReference>
<evidence type="ECO:0000256" key="7">
    <source>
        <dbReference type="SAM" id="Phobius"/>
    </source>
</evidence>
<protein>
    <submittedName>
        <fullName evidence="9">MFS transporter</fullName>
    </submittedName>
</protein>
<keyword evidence="4 7" id="KW-0812">Transmembrane</keyword>
<feature type="transmembrane region" description="Helical" evidence="7">
    <location>
        <begin position="34"/>
        <end position="56"/>
    </location>
</feature>
<evidence type="ECO:0000313" key="9">
    <source>
        <dbReference type="EMBL" id="MFC5458741.1"/>
    </source>
</evidence>
<dbReference type="InterPro" id="IPR036259">
    <property type="entry name" value="MFS_trans_sf"/>
</dbReference>
<sequence>MKLPVQIALMVLAHTAFTGGRVALTLAALRLGATPFEVGIVVSMLAVLPMLLSVHAGRWTDRSGQGRPLLLALLLLEAALLLALVPTLAGLGAAAVLLGCGFMLVHLAINNAVGNGSAPEERTHGFSMLALGISTSTIAGPVLAGFLVDLAGAANTFLVLAVLPLLALALLRWQRRSAAPAPAQPAPAARARMADLLRHAPLRAVFVASTLLAMGWDLFTFMMPTHGARIGLSASSIGLVMGAFGVGTFVVRMFMPALARAFAPWQVLAGALALTALVYVMLPLFDAVAPLLALAFLLGLGLGSALPMIMTALQEASPPGRSGEAIGVRTMLVNASQTVLPVSFGAIGSAGGTGFVFWALAAVLGCGVVFAARQHR</sequence>
<organism evidence="9 10">
    <name type="scientific">Massilia niabensis</name>
    <dbReference type="NCBI Taxonomy" id="544910"/>
    <lineage>
        <taxon>Bacteria</taxon>
        <taxon>Pseudomonadati</taxon>
        <taxon>Pseudomonadota</taxon>
        <taxon>Betaproteobacteria</taxon>
        <taxon>Burkholderiales</taxon>
        <taxon>Oxalobacteraceae</taxon>
        <taxon>Telluria group</taxon>
        <taxon>Massilia</taxon>
    </lineage>
</organism>
<keyword evidence="2" id="KW-0813">Transport</keyword>
<evidence type="ECO:0000256" key="3">
    <source>
        <dbReference type="ARBA" id="ARBA00022475"/>
    </source>
</evidence>
<evidence type="ECO:0000256" key="5">
    <source>
        <dbReference type="ARBA" id="ARBA00022989"/>
    </source>
</evidence>
<dbReference type="SUPFAM" id="SSF103473">
    <property type="entry name" value="MFS general substrate transporter"/>
    <property type="match status" value="1"/>
</dbReference>
<dbReference type="PANTHER" id="PTHR23517:SF3">
    <property type="entry name" value="INTEGRAL MEMBRANE TRANSPORT PROTEIN"/>
    <property type="match status" value="1"/>
</dbReference>
<keyword evidence="6 7" id="KW-0472">Membrane</keyword>
<keyword evidence="10" id="KW-1185">Reference proteome</keyword>
<comment type="caution">
    <text evidence="9">The sequence shown here is derived from an EMBL/GenBank/DDBJ whole genome shotgun (WGS) entry which is preliminary data.</text>
</comment>
<feature type="transmembrane region" description="Helical" evidence="7">
    <location>
        <begin position="125"/>
        <end position="147"/>
    </location>
</feature>
<proteinExistence type="predicted"/>
<feature type="domain" description="Major facilitator superfamily (MFS) profile" evidence="8">
    <location>
        <begin position="1"/>
        <end position="376"/>
    </location>
</feature>
<feature type="transmembrane region" description="Helical" evidence="7">
    <location>
        <begin position="288"/>
        <end position="310"/>
    </location>
</feature>
<keyword evidence="5 7" id="KW-1133">Transmembrane helix</keyword>
<feature type="transmembrane region" description="Helical" evidence="7">
    <location>
        <begin position="231"/>
        <end position="251"/>
    </location>
</feature>
<evidence type="ECO:0000256" key="4">
    <source>
        <dbReference type="ARBA" id="ARBA00022692"/>
    </source>
</evidence>
<dbReference type="Pfam" id="PF07690">
    <property type="entry name" value="MFS_1"/>
    <property type="match status" value="1"/>
</dbReference>
<comment type="subcellular location">
    <subcellularLocation>
        <location evidence="1">Cell membrane</location>
        <topology evidence="1">Multi-pass membrane protein</topology>
    </subcellularLocation>
</comment>
<evidence type="ECO:0000259" key="8">
    <source>
        <dbReference type="PROSITE" id="PS50850"/>
    </source>
</evidence>
<dbReference type="InterPro" id="IPR001958">
    <property type="entry name" value="Tet-R_TetA/multi-R_MdtG-like"/>
</dbReference>
<accession>A0ABW0L097</accession>
<name>A0ABW0L097_9BURK</name>
<dbReference type="RefSeq" id="WP_379779895.1">
    <property type="nucleotide sequence ID" value="NZ_JBHSMU010000004.1"/>
</dbReference>
<feature type="transmembrane region" description="Helical" evidence="7">
    <location>
        <begin position="355"/>
        <end position="372"/>
    </location>
</feature>
<dbReference type="InterPro" id="IPR011701">
    <property type="entry name" value="MFS"/>
</dbReference>
<dbReference type="Proteomes" id="UP001596050">
    <property type="component" value="Unassembled WGS sequence"/>
</dbReference>
<keyword evidence="3" id="KW-1003">Cell membrane</keyword>
<gene>
    <name evidence="9" type="ORF">ACFPN5_02815</name>
</gene>